<name>A0ABQ3YXC7_9ACTN</name>
<dbReference type="Gene3D" id="3.30.70.3090">
    <property type="entry name" value="ORF SCO4226, nickel-binding ferredoxin-like monomer"/>
    <property type="match status" value="1"/>
</dbReference>
<organism evidence="1 2">
    <name type="scientific">Paractinoplanes durhamensis</name>
    <dbReference type="NCBI Taxonomy" id="113563"/>
    <lineage>
        <taxon>Bacteria</taxon>
        <taxon>Bacillati</taxon>
        <taxon>Actinomycetota</taxon>
        <taxon>Actinomycetes</taxon>
        <taxon>Micromonosporales</taxon>
        <taxon>Micromonosporaceae</taxon>
        <taxon>Paractinoplanes</taxon>
    </lineage>
</organism>
<protein>
    <submittedName>
        <fullName evidence="1">Guanylate cyclase</fullName>
    </submittedName>
</protein>
<gene>
    <name evidence="1" type="ORF">Adu01nite_35960</name>
</gene>
<comment type="caution">
    <text evidence="1">The sequence shown here is derived from an EMBL/GenBank/DDBJ whole genome shotgun (WGS) entry which is preliminary data.</text>
</comment>
<dbReference type="EMBL" id="BOML01000031">
    <property type="protein sequence ID" value="GIE02246.1"/>
    <property type="molecule type" value="Genomic_DNA"/>
</dbReference>
<sequence length="82" mass="9005">MAKFMDVHSGFVGVTPEQLADAHEADLKIEAEEGVHFERAWLDPESGKVFCLSSGPSKEAVLRIHERAGHPTGEIYELTAEV</sequence>
<dbReference type="InterPro" id="IPR042557">
    <property type="entry name" value="SCO4226"/>
</dbReference>
<evidence type="ECO:0000313" key="2">
    <source>
        <dbReference type="Proteomes" id="UP000637628"/>
    </source>
</evidence>
<accession>A0ABQ3YXC7</accession>
<evidence type="ECO:0000313" key="1">
    <source>
        <dbReference type="EMBL" id="GIE02246.1"/>
    </source>
</evidence>
<keyword evidence="2" id="KW-1185">Reference proteome</keyword>
<dbReference type="InterPro" id="IPR025336">
    <property type="entry name" value="SCO4226-like"/>
</dbReference>
<dbReference type="NCBIfam" id="NF033706">
    <property type="entry name" value="Ni_bind_SCO4226"/>
    <property type="match status" value="1"/>
</dbReference>
<dbReference type="Pfam" id="PF14026">
    <property type="entry name" value="SCO4226-like"/>
    <property type="match status" value="1"/>
</dbReference>
<proteinExistence type="predicted"/>
<reference evidence="1 2" key="1">
    <citation type="submission" date="2021-01" db="EMBL/GenBank/DDBJ databases">
        <title>Whole genome shotgun sequence of Actinoplanes durhamensis NBRC 14914.</title>
        <authorList>
            <person name="Komaki H."/>
            <person name="Tamura T."/>
        </authorList>
    </citation>
    <scope>NUCLEOTIDE SEQUENCE [LARGE SCALE GENOMIC DNA]</scope>
    <source>
        <strain evidence="1 2">NBRC 14914</strain>
    </source>
</reference>
<dbReference type="RefSeq" id="WP_203728014.1">
    <property type="nucleotide sequence ID" value="NZ_BAAATX010000001.1"/>
</dbReference>
<dbReference type="Proteomes" id="UP000637628">
    <property type="component" value="Unassembled WGS sequence"/>
</dbReference>